<keyword evidence="6" id="KW-1185">Reference proteome</keyword>
<evidence type="ECO:0000256" key="3">
    <source>
        <dbReference type="ARBA" id="ARBA00022801"/>
    </source>
</evidence>
<name>A9B9H7_PROM4</name>
<dbReference type="GO" id="GO:0004252">
    <property type="term" value="F:serine-type endopeptidase activity"/>
    <property type="evidence" value="ECO:0007669"/>
    <property type="project" value="InterPro"/>
</dbReference>
<evidence type="ECO:0000313" key="5">
    <source>
        <dbReference type="EMBL" id="ABX08032.1"/>
    </source>
</evidence>
<dbReference type="SUPFAM" id="SSF50156">
    <property type="entry name" value="PDZ domain-like"/>
    <property type="match status" value="1"/>
</dbReference>
<dbReference type="InterPro" id="IPR036034">
    <property type="entry name" value="PDZ_sf"/>
</dbReference>
<dbReference type="PRINTS" id="PR00834">
    <property type="entry name" value="PROTEASES2C"/>
</dbReference>
<reference evidence="5 6" key="1">
    <citation type="journal article" date="2007" name="PLoS Genet.">
        <title>Patterns and implications of gene gain and loss in the evolution of Prochlorococcus.</title>
        <authorList>
            <person name="Kettler G.C."/>
            <person name="Martiny A.C."/>
            <person name="Huang K."/>
            <person name="Zucker J."/>
            <person name="Coleman M.L."/>
            <person name="Rodrigue S."/>
            <person name="Chen F."/>
            <person name="Lapidus A."/>
            <person name="Ferriera S."/>
            <person name="Johnson J."/>
            <person name="Steglich C."/>
            <person name="Church G.M."/>
            <person name="Richardson P."/>
            <person name="Chisholm S.W."/>
        </authorList>
    </citation>
    <scope>NUCLEOTIDE SEQUENCE [LARGE SCALE GENOMIC DNA]</scope>
    <source>
        <strain evidence="6">MIT 9211</strain>
    </source>
</reference>
<protein>
    <submittedName>
        <fullName evidence="5">Possible serine protease</fullName>
    </submittedName>
</protein>
<dbReference type="EMBL" id="CP000878">
    <property type="protein sequence ID" value="ABX08032.1"/>
    <property type="molecule type" value="Genomic_DNA"/>
</dbReference>
<dbReference type="InterPro" id="IPR001478">
    <property type="entry name" value="PDZ"/>
</dbReference>
<dbReference type="RefSeq" id="WP_012194657.1">
    <property type="nucleotide sequence ID" value="NC_009976.1"/>
</dbReference>
<keyword evidence="2 5" id="KW-0645">Protease</keyword>
<dbReference type="PROSITE" id="PS50106">
    <property type="entry name" value="PDZ"/>
    <property type="match status" value="1"/>
</dbReference>
<dbReference type="InterPro" id="IPR041489">
    <property type="entry name" value="PDZ_6"/>
</dbReference>
<evidence type="ECO:0000313" key="6">
    <source>
        <dbReference type="Proteomes" id="UP000000788"/>
    </source>
</evidence>
<dbReference type="HOGENOM" id="CLU_020120_1_2_3"/>
<dbReference type="InterPro" id="IPR001940">
    <property type="entry name" value="Peptidase_S1C"/>
</dbReference>
<comment type="similarity">
    <text evidence="1">Belongs to the peptidase S1C family.</text>
</comment>
<dbReference type="KEGG" id="pmj:P9211_01011"/>
<dbReference type="InterPro" id="IPR009003">
    <property type="entry name" value="Peptidase_S1_PA"/>
</dbReference>
<evidence type="ECO:0000256" key="2">
    <source>
        <dbReference type="ARBA" id="ARBA00022670"/>
    </source>
</evidence>
<dbReference type="STRING" id="93059.P9211_01011"/>
<dbReference type="OrthoDB" id="9807133at2"/>
<accession>A9B9H7</accession>
<evidence type="ECO:0000256" key="1">
    <source>
        <dbReference type="ARBA" id="ARBA00010541"/>
    </source>
</evidence>
<dbReference type="MEROPS" id="S01.482"/>
<proteinExistence type="inferred from homology"/>
<evidence type="ECO:0000259" key="4">
    <source>
        <dbReference type="PROSITE" id="PS50106"/>
    </source>
</evidence>
<gene>
    <name evidence="5" type="ordered locus">P9211_01011</name>
</gene>
<dbReference type="AlphaFoldDB" id="A9B9H7"/>
<keyword evidence="3" id="KW-0378">Hydrolase</keyword>
<dbReference type="CDD" id="cd06779">
    <property type="entry name" value="cpPDZ_Deg_HtrA-like"/>
    <property type="match status" value="1"/>
</dbReference>
<dbReference type="GO" id="GO:0006508">
    <property type="term" value="P:proteolysis"/>
    <property type="evidence" value="ECO:0007669"/>
    <property type="project" value="UniProtKB-KW"/>
</dbReference>
<sequence>MSLKKLIAESGFGVLLVGAYVFTNGTQQISAATNFKLAQLTVRSQNSFVTEAINESGPAVVTVETQRQVVSRNNLFPPNFFIDPSLERFFNQPKLKMPKSRLQLGHGSGVIFSSKGLVLTNAHVIENTDKLVVGLSDGRRFPARVIGQDALTDLAVIGIEGKGPWPIAKLGDSDKLVVGEWAIAVGSPFGLEKTVTLGIISNLNRNVSQLGIADKRLKLIQTDAAINPGNSGGPLLNSNGEVIGINTLVRSGPGAGLGFAIPINQAIQIASQLVARGKAIHPMIGVNLTYLINQPEDNYISTKGAQIINILPGSPAEKEGLKVNDIILAINGIKVDGPQDVVDKINKNGLSKRLRLTLVRNKRRITVSILPVDISNFKKD</sequence>
<dbReference type="Proteomes" id="UP000000788">
    <property type="component" value="Chromosome"/>
</dbReference>
<dbReference type="SUPFAM" id="SSF50494">
    <property type="entry name" value="Trypsin-like serine proteases"/>
    <property type="match status" value="1"/>
</dbReference>
<dbReference type="PANTHER" id="PTHR22939">
    <property type="entry name" value="SERINE PROTEASE FAMILY S1C HTRA-RELATED"/>
    <property type="match status" value="1"/>
</dbReference>
<feature type="domain" description="PDZ" evidence="4">
    <location>
        <begin position="268"/>
        <end position="360"/>
    </location>
</feature>
<dbReference type="Pfam" id="PF13365">
    <property type="entry name" value="Trypsin_2"/>
    <property type="match status" value="1"/>
</dbReference>
<dbReference type="SMART" id="SM00228">
    <property type="entry name" value="PDZ"/>
    <property type="match status" value="1"/>
</dbReference>
<dbReference type="Gene3D" id="2.30.42.10">
    <property type="match status" value="1"/>
</dbReference>
<dbReference type="PANTHER" id="PTHR22939:SF129">
    <property type="entry name" value="SERINE PROTEASE HTRA2, MITOCHONDRIAL"/>
    <property type="match status" value="1"/>
</dbReference>
<dbReference type="Pfam" id="PF17820">
    <property type="entry name" value="PDZ_6"/>
    <property type="match status" value="1"/>
</dbReference>
<dbReference type="Gene3D" id="2.40.10.120">
    <property type="match status" value="1"/>
</dbReference>
<organism evidence="5 6">
    <name type="scientific">Prochlorococcus marinus (strain MIT 9211)</name>
    <dbReference type="NCBI Taxonomy" id="93059"/>
    <lineage>
        <taxon>Bacteria</taxon>
        <taxon>Bacillati</taxon>
        <taxon>Cyanobacteriota</taxon>
        <taxon>Cyanophyceae</taxon>
        <taxon>Synechococcales</taxon>
        <taxon>Prochlorococcaceae</taxon>
        <taxon>Prochlorococcus</taxon>
    </lineage>
</organism>
<dbReference type="eggNOG" id="COG0265">
    <property type="taxonomic scope" value="Bacteria"/>
</dbReference>